<name>Q5JG70_THEKO</name>
<dbReference type="InterPro" id="IPR003439">
    <property type="entry name" value="ABC_transporter-like_ATP-bd"/>
</dbReference>
<keyword evidence="3" id="KW-0547">Nucleotide-binding</keyword>
<dbReference type="PANTHER" id="PTHR42711">
    <property type="entry name" value="ABC TRANSPORTER ATP-BINDING PROTEIN"/>
    <property type="match status" value="1"/>
</dbReference>
<keyword evidence="4" id="KW-0067">ATP-binding</keyword>
<organism evidence="6 7">
    <name type="scientific">Thermococcus kodakarensis (strain ATCC BAA-918 / JCM 12380 / KOD1)</name>
    <name type="common">Pyrococcus kodakaraensis (strain KOD1)</name>
    <dbReference type="NCBI Taxonomy" id="69014"/>
    <lineage>
        <taxon>Archaea</taxon>
        <taxon>Methanobacteriati</taxon>
        <taxon>Methanobacteriota</taxon>
        <taxon>Thermococci</taxon>
        <taxon>Thermococcales</taxon>
        <taxon>Thermococcaceae</taxon>
        <taxon>Thermococcus</taxon>
    </lineage>
</organism>
<dbReference type="OrthoDB" id="31298at2157"/>
<dbReference type="SMART" id="SM00382">
    <property type="entry name" value="AAA"/>
    <property type="match status" value="1"/>
</dbReference>
<gene>
    <name evidence="6" type="ordered locus">TK0727</name>
</gene>
<dbReference type="eggNOG" id="arCOG00194">
    <property type="taxonomic scope" value="Archaea"/>
</dbReference>
<dbReference type="EnsemblBacteria" id="BAD84916">
    <property type="protein sequence ID" value="BAD84916"/>
    <property type="gene ID" value="TK0727"/>
</dbReference>
<dbReference type="Pfam" id="PF00005">
    <property type="entry name" value="ABC_tran"/>
    <property type="match status" value="1"/>
</dbReference>
<evidence type="ECO:0000313" key="7">
    <source>
        <dbReference type="Proteomes" id="UP000000536"/>
    </source>
</evidence>
<dbReference type="SUPFAM" id="SSF52540">
    <property type="entry name" value="P-loop containing nucleoside triphosphate hydrolases"/>
    <property type="match status" value="1"/>
</dbReference>
<reference evidence="6 7" key="1">
    <citation type="journal article" date="2005" name="Genome Res.">
        <title>Complete genome sequence of the hyperthermophilic archaeon Thermococcus kodakaraensis KOD1 and comparison with Pyrococcus genomes.</title>
        <authorList>
            <person name="Fukui T."/>
            <person name="Atomi H."/>
            <person name="Kanai T."/>
            <person name="Matsumi R."/>
            <person name="Fujiwara S."/>
            <person name="Imanaka T."/>
        </authorList>
    </citation>
    <scope>NUCLEOTIDE SEQUENCE [LARGE SCALE GENOMIC DNA]</scope>
    <source>
        <strain evidence="7">ATCC BAA-918 / JCM 12380 / KOD1</strain>
    </source>
</reference>
<dbReference type="PROSITE" id="PS50893">
    <property type="entry name" value="ABC_TRANSPORTER_2"/>
    <property type="match status" value="1"/>
</dbReference>
<dbReference type="PhylomeDB" id="Q5JG70"/>
<dbReference type="GO" id="GO:0005886">
    <property type="term" value="C:plasma membrane"/>
    <property type="evidence" value="ECO:0000318"/>
    <property type="project" value="GO_Central"/>
</dbReference>
<comment type="similarity">
    <text evidence="1">Belongs to the ABC transporter superfamily.</text>
</comment>
<dbReference type="InterPro" id="IPR003593">
    <property type="entry name" value="AAA+_ATPase"/>
</dbReference>
<keyword evidence="7" id="KW-1185">Reference proteome</keyword>
<evidence type="ECO:0000256" key="2">
    <source>
        <dbReference type="ARBA" id="ARBA00022448"/>
    </source>
</evidence>
<dbReference type="GO" id="GO:0016887">
    <property type="term" value="F:ATP hydrolysis activity"/>
    <property type="evidence" value="ECO:0007669"/>
    <property type="project" value="InterPro"/>
</dbReference>
<evidence type="ECO:0000256" key="1">
    <source>
        <dbReference type="ARBA" id="ARBA00005417"/>
    </source>
</evidence>
<dbReference type="InterPro" id="IPR050763">
    <property type="entry name" value="ABC_transporter_ATP-binding"/>
</dbReference>
<accession>Q5JG70</accession>
<evidence type="ECO:0000259" key="5">
    <source>
        <dbReference type="PROSITE" id="PS50893"/>
    </source>
</evidence>
<proteinExistence type="inferred from homology"/>
<keyword evidence="2" id="KW-0813">Transport</keyword>
<sequence length="314" mass="34382">MAAEEAIIAKNLVKRYGDFEAVRGISFTVKRGEAFALLGPNGAGKTTTVRMLTTLTRITSGEAYVNGYDVKKEGLMVRRSIGLVPDISNLYEELTVEENLKFTANLYDAPKENVARLIKEFNLPAKRKFGKLSSGFKRRVTIAAALVHEPEILFLDEPTNGLDVHSAKALRALIRELNKRGMTIFLTTHNMVEAETIPQRVAIMNKGKIIAEGTRTELPKLIGKGTRIRLQVEPLSNKLLDALSAYGPTFDEGDIVITVPDADAFMAELCKLREELGFKVLKVSTEAPSIEEVFIELTTEVPKGGACGCGGCPL</sequence>
<dbReference type="GO" id="GO:0005524">
    <property type="term" value="F:ATP binding"/>
    <property type="evidence" value="ECO:0007669"/>
    <property type="project" value="UniProtKB-KW"/>
</dbReference>
<dbReference type="Gene3D" id="3.40.50.300">
    <property type="entry name" value="P-loop containing nucleotide triphosphate hydrolases"/>
    <property type="match status" value="1"/>
</dbReference>
<protein>
    <submittedName>
        <fullName evidence="6">ABC-type multidrug transport system, ATPase component</fullName>
    </submittedName>
</protein>
<dbReference type="Proteomes" id="UP000000536">
    <property type="component" value="Chromosome"/>
</dbReference>
<dbReference type="AlphaFoldDB" id="Q5JG70"/>
<dbReference type="PATRIC" id="fig|69014.16.peg.707"/>
<dbReference type="InterPro" id="IPR027417">
    <property type="entry name" value="P-loop_NTPase"/>
</dbReference>
<dbReference type="HOGENOM" id="CLU_000604_1_2_2"/>
<feature type="domain" description="ABC transporter" evidence="5">
    <location>
        <begin position="7"/>
        <end position="231"/>
    </location>
</feature>
<evidence type="ECO:0000313" key="6">
    <source>
        <dbReference type="EMBL" id="BAD84916.1"/>
    </source>
</evidence>
<dbReference type="KEGG" id="tko:TK0727"/>
<dbReference type="InParanoid" id="Q5JG70"/>
<dbReference type="GeneID" id="78447241"/>
<dbReference type="STRING" id="69014.TK0727"/>
<dbReference type="RefSeq" id="WP_011249678.1">
    <property type="nucleotide sequence ID" value="NC_006624.1"/>
</dbReference>
<dbReference type="EMBL" id="AP006878">
    <property type="protein sequence ID" value="BAD84916.1"/>
    <property type="molecule type" value="Genomic_DNA"/>
</dbReference>
<dbReference type="PANTHER" id="PTHR42711:SF5">
    <property type="entry name" value="ABC TRANSPORTER ATP-BINDING PROTEIN NATA"/>
    <property type="match status" value="1"/>
</dbReference>
<evidence type="ECO:0000256" key="3">
    <source>
        <dbReference type="ARBA" id="ARBA00022741"/>
    </source>
</evidence>
<evidence type="ECO:0000256" key="4">
    <source>
        <dbReference type="ARBA" id="ARBA00022840"/>
    </source>
</evidence>